<proteinExistence type="predicted"/>
<dbReference type="Gene3D" id="3.90.79.10">
    <property type="entry name" value="Nucleoside Triphosphate Pyrophosphohydrolase"/>
    <property type="match status" value="1"/>
</dbReference>
<dbReference type="Proteomes" id="UP000178841">
    <property type="component" value="Unassembled WGS sequence"/>
</dbReference>
<accession>A0A1G2CST1</accession>
<dbReference type="STRING" id="1798657.A2648_02490"/>
<dbReference type="AlphaFoldDB" id="A0A1G2CST1"/>
<reference evidence="1 2" key="1">
    <citation type="journal article" date="2016" name="Nat. Commun.">
        <title>Thousands of microbial genomes shed light on interconnected biogeochemical processes in an aquifer system.</title>
        <authorList>
            <person name="Anantharaman K."/>
            <person name="Brown C.T."/>
            <person name="Hug L.A."/>
            <person name="Sharon I."/>
            <person name="Castelle C.J."/>
            <person name="Probst A.J."/>
            <person name="Thomas B.C."/>
            <person name="Singh A."/>
            <person name="Wilkins M.J."/>
            <person name="Karaoz U."/>
            <person name="Brodie E.L."/>
            <person name="Williams K.H."/>
            <person name="Hubbard S.S."/>
            <person name="Banfield J.F."/>
        </authorList>
    </citation>
    <scope>NUCLEOTIDE SEQUENCE [LARGE SCALE GENOMIC DNA]</scope>
</reference>
<dbReference type="CDD" id="cd02883">
    <property type="entry name" value="NUDIX_Hydrolase"/>
    <property type="match status" value="1"/>
</dbReference>
<comment type="caution">
    <text evidence="1">The sequence shown here is derived from an EMBL/GenBank/DDBJ whole genome shotgun (WGS) entry which is preliminary data.</text>
</comment>
<sequence length="84" mass="9724">MKKITTLHEKDIYPKKQSDENIQTGIIRECLEEVGCVVSILDEVGCIDDYRPRDKKHCISYCYTARILGGKGNPKYTKIYLREV</sequence>
<name>A0A1G2CST1_9BACT</name>
<dbReference type="SUPFAM" id="SSF55811">
    <property type="entry name" value="Nudix"/>
    <property type="match status" value="1"/>
</dbReference>
<organism evidence="1 2">
    <name type="scientific">Candidatus Lloydbacteria bacterium RIFCSPHIGHO2_01_FULL_41_20</name>
    <dbReference type="NCBI Taxonomy" id="1798657"/>
    <lineage>
        <taxon>Bacteria</taxon>
        <taxon>Candidatus Lloydiibacteriota</taxon>
    </lineage>
</organism>
<protein>
    <submittedName>
        <fullName evidence="1">Uncharacterized protein</fullName>
    </submittedName>
</protein>
<evidence type="ECO:0000313" key="2">
    <source>
        <dbReference type="Proteomes" id="UP000178841"/>
    </source>
</evidence>
<dbReference type="EMBL" id="MHLH01000015">
    <property type="protein sequence ID" value="OGZ03800.1"/>
    <property type="molecule type" value="Genomic_DNA"/>
</dbReference>
<evidence type="ECO:0000313" key="1">
    <source>
        <dbReference type="EMBL" id="OGZ03800.1"/>
    </source>
</evidence>
<dbReference type="InterPro" id="IPR015797">
    <property type="entry name" value="NUDIX_hydrolase-like_dom_sf"/>
</dbReference>
<gene>
    <name evidence="1" type="ORF">A2648_02490</name>
</gene>